<evidence type="ECO:0000313" key="1">
    <source>
        <dbReference type="EMBL" id="KAL2740538.1"/>
    </source>
</evidence>
<organism evidence="1 2">
    <name type="scientific">Vespula squamosa</name>
    <name type="common">Southern yellow jacket</name>
    <name type="synonym">Wasp</name>
    <dbReference type="NCBI Taxonomy" id="30214"/>
    <lineage>
        <taxon>Eukaryota</taxon>
        <taxon>Metazoa</taxon>
        <taxon>Ecdysozoa</taxon>
        <taxon>Arthropoda</taxon>
        <taxon>Hexapoda</taxon>
        <taxon>Insecta</taxon>
        <taxon>Pterygota</taxon>
        <taxon>Neoptera</taxon>
        <taxon>Endopterygota</taxon>
        <taxon>Hymenoptera</taxon>
        <taxon>Apocrita</taxon>
        <taxon>Aculeata</taxon>
        <taxon>Vespoidea</taxon>
        <taxon>Vespidae</taxon>
        <taxon>Vespinae</taxon>
        <taxon>Vespula</taxon>
    </lineage>
</organism>
<proteinExistence type="predicted"/>
<dbReference type="Proteomes" id="UP001607302">
    <property type="component" value="Unassembled WGS sequence"/>
</dbReference>
<protein>
    <submittedName>
        <fullName evidence="1">Uncharacterized protein</fullName>
    </submittedName>
</protein>
<keyword evidence="2" id="KW-1185">Reference proteome</keyword>
<comment type="caution">
    <text evidence="1">The sequence shown here is derived from an EMBL/GenBank/DDBJ whole genome shotgun (WGS) entry which is preliminary data.</text>
</comment>
<name>A0ABD2C885_VESSQ</name>
<gene>
    <name evidence="1" type="ORF">V1478_000679</name>
</gene>
<dbReference type="AlphaFoldDB" id="A0ABD2C885"/>
<evidence type="ECO:0000313" key="2">
    <source>
        <dbReference type="Proteomes" id="UP001607302"/>
    </source>
</evidence>
<sequence>MNLYDFFFFFERDVELCKWTEGNDTKRVFREKERKERGILKKDTKQRERAKGALFGVYTPLTSVLARLPGGFHGHAQCSALLYSQQPGSTGVSQSVSHPVSQNSRSVVLELPVVPLHGTDIRGG</sequence>
<reference evidence="1 2" key="1">
    <citation type="journal article" date="2024" name="Ann. Entomol. Soc. Am.">
        <title>Genomic analyses of the southern and eastern yellowjacket wasps (Hymenoptera: Vespidae) reveal evolutionary signatures of social life.</title>
        <authorList>
            <person name="Catto M.A."/>
            <person name="Caine P.B."/>
            <person name="Orr S.E."/>
            <person name="Hunt B.G."/>
            <person name="Goodisman M.A.D."/>
        </authorList>
    </citation>
    <scope>NUCLEOTIDE SEQUENCE [LARGE SCALE GENOMIC DNA]</scope>
    <source>
        <strain evidence="1">233</strain>
        <tissue evidence="1">Head and thorax</tissue>
    </source>
</reference>
<accession>A0ABD2C885</accession>
<dbReference type="EMBL" id="JAUDFV010000020">
    <property type="protein sequence ID" value="KAL2740538.1"/>
    <property type="molecule type" value="Genomic_DNA"/>
</dbReference>